<dbReference type="EMBL" id="AIMC01000018">
    <property type="protein sequence ID" value="EJF76579.1"/>
    <property type="molecule type" value="Genomic_DNA"/>
</dbReference>
<evidence type="ECO:0000256" key="1">
    <source>
        <dbReference type="SAM" id="Phobius"/>
    </source>
</evidence>
<accession>J0Q1Z5</accession>
<name>J0Q1Z5_9HYPH</name>
<organism evidence="2 3">
    <name type="scientific">Bartonella birtlesii LL-WM9</name>
    <dbReference type="NCBI Taxonomy" id="1094552"/>
    <lineage>
        <taxon>Bacteria</taxon>
        <taxon>Pseudomonadati</taxon>
        <taxon>Pseudomonadota</taxon>
        <taxon>Alphaproteobacteria</taxon>
        <taxon>Hyphomicrobiales</taxon>
        <taxon>Bartonellaceae</taxon>
        <taxon>Bartonella</taxon>
    </lineage>
</organism>
<dbReference type="RefSeq" id="WP_006589762.1">
    <property type="nucleotide sequence ID" value="NZ_JH725077.1"/>
</dbReference>
<dbReference type="HOGENOM" id="CLU_134251_0_0_5"/>
<dbReference type="PATRIC" id="fig|1094552.3.peg.911"/>
<reference evidence="2 3" key="1">
    <citation type="submission" date="2012-03" db="EMBL/GenBank/DDBJ databases">
        <title>The Genome Sequence of Bartonella birtlesii LL-WM9.</title>
        <authorList>
            <consortium name="The Broad Institute Genome Sequencing Platform"/>
            <consortium name="The Broad Institute Genome Sequencing Center for Infectious Disease"/>
            <person name="Feldgarden M."/>
            <person name="Kirby J."/>
            <person name="Kosoy M."/>
            <person name="Birtles R."/>
            <person name="Probert W.S."/>
            <person name="Chiaraviglio L."/>
            <person name="Young S.K."/>
            <person name="Zeng Q."/>
            <person name="Gargeya S."/>
            <person name="Fitzgerald M."/>
            <person name="Haas B."/>
            <person name="Abouelleil A."/>
            <person name="Alvarado L."/>
            <person name="Arachchi H.M."/>
            <person name="Berlin A."/>
            <person name="Chapman S.B."/>
            <person name="Gearin G."/>
            <person name="Goldberg J."/>
            <person name="Griggs A."/>
            <person name="Gujja S."/>
            <person name="Hansen M."/>
            <person name="Heiman D."/>
            <person name="Howarth C."/>
            <person name="Larimer J."/>
            <person name="Lui A."/>
            <person name="MacDonald P.J.P."/>
            <person name="McCowen C."/>
            <person name="Montmayeur A."/>
            <person name="Murphy C."/>
            <person name="Neiman D."/>
            <person name="Pearson M."/>
            <person name="Priest M."/>
            <person name="Roberts A."/>
            <person name="Saif S."/>
            <person name="Shea T."/>
            <person name="Sisk P."/>
            <person name="Stolte C."/>
            <person name="Sykes S."/>
            <person name="Wortman J."/>
            <person name="Nusbaum C."/>
            <person name="Birren B."/>
        </authorList>
    </citation>
    <scope>NUCLEOTIDE SEQUENCE [LARGE SCALE GENOMIC DNA]</scope>
    <source>
        <strain evidence="2 3">LL-WM9</strain>
    </source>
</reference>
<keyword evidence="3" id="KW-1185">Reference proteome</keyword>
<proteinExistence type="predicted"/>
<dbReference type="AlphaFoldDB" id="J0Q1Z5"/>
<feature type="transmembrane region" description="Helical" evidence="1">
    <location>
        <begin position="43"/>
        <end position="63"/>
    </location>
</feature>
<feature type="transmembrane region" description="Helical" evidence="1">
    <location>
        <begin position="119"/>
        <end position="148"/>
    </location>
</feature>
<protein>
    <submittedName>
        <fullName evidence="2">Uncharacterized protein</fullName>
    </submittedName>
</protein>
<comment type="caution">
    <text evidence="2">The sequence shown here is derived from an EMBL/GenBank/DDBJ whole genome shotgun (WGS) entry which is preliminary data.</text>
</comment>
<keyword evidence="1" id="KW-0812">Transmembrane</keyword>
<keyword evidence="1" id="KW-0472">Membrane</keyword>
<dbReference type="Proteomes" id="UP000008748">
    <property type="component" value="Unassembled WGS sequence"/>
</dbReference>
<keyword evidence="1" id="KW-1133">Transmembrane helix</keyword>
<evidence type="ECO:0000313" key="2">
    <source>
        <dbReference type="EMBL" id="EJF76579.1"/>
    </source>
</evidence>
<evidence type="ECO:0000313" key="3">
    <source>
        <dbReference type="Proteomes" id="UP000008748"/>
    </source>
</evidence>
<gene>
    <name evidence="2" type="ORF">ME7_00836</name>
</gene>
<sequence>MTTDKPQHGPVQSGAAVASRGAFDKASKLFFFKKAMTFSAKDYVVICCMALILLVFGIAVAYINPFEYFHISKQQIGELTEKIFQALAQKTVGKQVFATSVMIQEYIRELITAAGWNSVVALMCFLPFFIFFYFFIFFPFFFLFCAVFRRELKEMIQQWERSPHLQDNNHLAE</sequence>